<dbReference type="EMBL" id="CP063411">
    <property type="protein sequence ID" value="QSZ36799.1"/>
    <property type="molecule type" value="Genomic_DNA"/>
</dbReference>
<feature type="compositionally biased region" description="Acidic residues" evidence="1">
    <location>
        <begin position="50"/>
        <end position="87"/>
    </location>
</feature>
<dbReference type="OrthoDB" id="2924818at2759"/>
<protein>
    <submittedName>
        <fullName evidence="2">Uncharacterized protein</fullName>
    </submittedName>
</protein>
<keyword evidence="3" id="KW-1185">Reference proteome</keyword>
<evidence type="ECO:0000256" key="1">
    <source>
        <dbReference type="SAM" id="MobiDB-lite"/>
    </source>
</evidence>
<dbReference type="AlphaFoldDB" id="A0A8A3PPG0"/>
<dbReference type="Proteomes" id="UP000672032">
    <property type="component" value="Chromosome 7"/>
</dbReference>
<organism evidence="2 3">
    <name type="scientific">Monilinia vaccinii-corymbosi</name>
    <dbReference type="NCBI Taxonomy" id="61207"/>
    <lineage>
        <taxon>Eukaryota</taxon>
        <taxon>Fungi</taxon>
        <taxon>Dikarya</taxon>
        <taxon>Ascomycota</taxon>
        <taxon>Pezizomycotina</taxon>
        <taxon>Leotiomycetes</taxon>
        <taxon>Helotiales</taxon>
        <taxon>Sclerotiniaceae</taxon>
        <taxon>Monilinia</taxon>
    </lineage>
</organism>
<gene>
    <name evidence="2" type="ORF">DSL72_006682</name>
</gene>
<evidence type="ECO:0000313" key="3">
    <source>
        <dbReference type="Proteomes" id="UP000672032"/>
    </source>
</evidence>
<reference evidence="2" key="1">
    <citation type="submission" date="2020-10" db="EMBL/GenBank/DDBJ databases">
        <title>Genome Sequence of Monilinia vaccinii-corymbosi Sheds Light on Mummy Berry Disease Infection of Blueberry and Mating Type.</title>
        <authorList>
            <person name="Yow A.G."/>
            <person name="Zhang Y."/>
            <person name="Bansal K."/>
            <person name="Eacker S.M."/>
            <person name="Sullivan S."/>
            <person name="Liachko I."/>
            <person name="Cubeta M.A."/>
            <person name="Rollins J.A."/>
            <person name="Ashrafi H."/>
        </authorList>
    </citation>
    <scope>NUCLEOTIDE SEQUENCE</scope>
    <source>
        <strain evidence="2">RL-1</strain>
    </source>
</reference>
<name>A0A8A3PPG0_9HELO</name>
<proteinExistence type="predicted"/>
<accession>A0A8A3PPG0</accession>
<feature type="region of interest" description="Disordered" evidence="1">
    <location>
        <begin position="1"/>
        <end position="94"/>
    </location>
</feature>
<dbReference type="Gene3D" id="3.10.490.10">
    <property type="entry name" value="Gamma-glutamyl cyclotransferase-like"/>
    <property type="match status" value="1"/>
</dbReference>
<sequence length="363" mass="40541">MTHSTPNAKLESDSDVESASLSPPPSEQAVVFMSGGTYRGIQRQRKNVVEYDDEDDGDEDEDEDGDGQEELEIEIENEDGEQEELEYDSNAGQVPVQYNDVGEKEENSDDYNYDEEDSSALDIDYETESDGPFFDDVGNEITKREMLVAAAQKVACPSPPPEVTPDPSPGITFLAIGADMCKEYMRDICPDAKLLGIGRLDGWMYCVDEAVEGVCCYRNVLPVGRKKGEDEEYDTRESVVYGLLWEVHESTIYTLLNKERREADPKYDMARVNVLRLSCENGFGAAFGKGWGLRRELREEGMEEDALIFTGTPGGIGLGAGYNREINRGIVEGCMRGIPDEWVESDVRKWVQYPSADSPIHLK</sequence>
<evidence type="ECO:0000313" key="2">
    <source>
        <dbReference type="EMBL" id="QSZ36799.1"/>
    </source>
</evidence>